<proteinExistence type="predicted"/>
<name>A0ABT5NCB6_9PSED</name>
<accession>A0ABT5NCB6</accession>
<evidence type="ECO:0000313" key="2">
    <source>
        <dbReference type="Proteomes" id="UP001148189"/>
    </source>
</evidence>
<dbReference type="EMBL" id="JAMDHD010000023">
    <property type="protein sequence ID" value="MDD0986190.1"/>
    <property type="molecule type" value="Genomic_DNA"/>
</dbReference>
<organism evidence="1 2">
    <name type="scientific">Pseudomonas shahriarae</name>
    <dbReference type="NCBI Taxonomy" id="2745512"/>
    <lineage>
        <taxon>Bacteria</taxon>
        <taxon>Pseudomonadati</taxon>
        <taxon>Pseudomonadota</taxon>
        <taxon>Gammaproteobacteria</taxon>
        <taxon>Pseudomonadales</taxon>
        <taxon>Pseudomonadaceae</taxon>
        <taxon>Pseudomonas</taxon>
    </lineage>
</organism>
<protein>
    <submittedName>
        <fullName evidence="1">Uncharacterized protein</fullName>
    </submittedName>
</protein>
<evidence type="ECO:0000313" key="1">
    <source>
        <dbReference type="EMBL" id="MDD0986190.1"/>
    </source>
</evidence>
<gene>
    <name evidence="1" type="ORF">M5G21_14625</name>
</gene>
<keyword evidence="2" id="KW-1185">Reference proteome</keyword>
<dbReference type="RefSeq" id="WP_138761922.1">
    <property type="nucleotide sequence ID" value="NZ_JAMDHD010000023.1"/>
</dbReference>
<reference evidence="1" key="1">
    <citation type="submission" date="2022-05" db="EMBL/GenBank/DDBJ databases">
        <title>Novel Pseudomonas spp. Isolated from a Rainbow Trout Aquaculture Facility.</title>
        <authorList>
            <person name="Testerman T."/>
            <person name="Graf J."/>
        </authorList>
    </citation>
    <scope>NUCLEOTIDE SEQUENCE</scope>
    <source>
        <strain evidence="1">ID1050</strain>
    </source>
</reference>
<comment type="caution">
    <text evidence="1">The sequence shown here is derived from an EMBL/GenBank/DDBJ whole genome shotgun (WGS) entry which is preliminary data.</text>
</comment>
<dbReference type="Proteomes" id="UP001148189">
    <property type="component" value="Unassembled WGS sequence"/>
</dbReference>
<sequence>MTNIDLIYPESFPAKFWVDINQPLSLALQTELIHRGWKLRHLDTGFQALCSEASSISTFNELSTRLLHDEVMRKKIPPNTPVRLDIFMATSE</sequence>